<gene>
    <name evidence="2" type="ORF">Q4528_15105</name>
</gene>
<evidence type="ECO:0000256" key="1">
    <source>
        <dbReference type="SAM" id="MobiDB-lite"/>
    </source>
</evidence>
<dbReference type="Gene3D" id="1.10.287.470">
    <property type="entry name" value="Helix hairpin bin"/>
    <property type="match status" value="1"/>
</dbReference>
<protein>
    <recommendedName>
        <fullName evidence="4">Phage tail tape measure protein</fullName>
    </recommendedName>
</protein>
<evidence type="ECO:0000313" key="3">
    <source>
        <dbReference type="Proteomes" id="UP001170310"/>
    </source>
</evidence>
<keyword evidence="3" id="KW-1185">Reference proteome</keyword>
<evidence type="ECO:0000313" key="2">
    <source>
        <dbReference type="EMBL" id="MDO6575442.1"/>
    </source>
</evidence>
<reference evidence="2" key="1">
    <citation type="submission" date="2023-07" db="EMBL/GenBank/DDBJ databases">
        <title>Genome content predicts the carbon catabolic preferences of heterotrophic bacteria.</title>
        <authorList>
            <person name="Gralka M."/>
        </authorList>
    </citation>
    <scope>NUCLEOTIDE SEQUENCE</scope>
    <source>
        <strain evidence="2">E2R20</strain>
    </source>
</reference>
<accession>A0AAW7YWV3</accession>
<proteinExistence type="predicted"/>
<dbReference type="PANTHER" id="PTHR30438:SF1">
    <property type="entry name" value="36 KDA ANTIGEN"/>
    <property type="match status" value="1"/>
</dbReference>
<feature type="region of interest" description="Disordered" evidence="1">
    <location>
        <begin position="1"/>
        <end position="31"/>
    </location>
</feature>
<feature type="non-terminal residue" evidence="2">
    <location>
        <position position="70"/>
    </location>
</feature>
<organism evidence="2 3">
    <name type="scientific">Staphylococcus pasteuri_A</name>
    <dbReference type="NCBI Taxonomy" id="3062664"/>
    <lineage>
        <taxon>Bacteria</taxon>
        <taxon>Bacillati</taxon>
        <taxon>Bacillota</taxon>
        <taxon>Bacilli</taxon>
        <taxon>Bacillales</taxon>
        <taxon>Staphylococcaceae</taxon>
        <taxon>Staphylococcus</taxon>
    </lineage>
</organism>
<evidence type="ECO:0008006" key="4">
    <source>
        <dbReference type="Google" id="ProtNLM"/>
    </source>
</evidence>
<comment type="caution">
    <text evidence="2">The sequence shown here is derived from an EMBL/GenBank/DDBJ whole genome shotgun (WGS) entry which is preliminary data.</text>
</comment>
<dbReference type="PANTHER" id="PTHR30438">
    <property type="entry name" value="36 KDA ANTIGEN-RELATED"/>
    <property type="match status" value="1"/>
</dbReference>
<sequence length="70" mass="7660">MEQAKAGQEAASAIAEQAENGARSQEISAAKDQWQKALAASKLAEKTYQRVDNLFEDGVVSEQKRDEAYT</sequence>
<feature type="compositionally biased region" description="Low complexity" evidence="1">
    <location>
        <begin position="1"/>
        <end position="22"/>
    </location>
</feature>
<dbReference type="EMBL" id="JAUOQO010000682">
    <property type="protein sequence ID" value="MDO6575442.1"/>
    <property type="molecule type" value="Genomic_DNA"/>
</dbReference>
<dbReference type="Proteomes" id="UP001170310">
    <property type="component" value="Unassembled WGS sequence"/>
</dbReference>
<dbReference type="AlphaFoldDB" id="A0AAW7YWV3"/>
<name>A0AAW7YWV3_9STAP</name>